<feature type="region of interest" description="Disordered" evidence="1">
    <location>
        <begin position="70"/>
        <end position="113"/>
    </location>
</feature>
<dbReference type="RefSeq" id="WP_111249001.1">
    <property type="nucleotide sequence ID" value="NZ_PIEU01000129.1"/>
</dbReference>
<accession>A0A2W3YQQ4</accession>
<comment type="caution">
    <text evidence="2">The sequence shown here is derived from an EMBL/GenBank/DDBJ whole genome shotgun (WGS) entry which is preliminary data.</text>
</comment>
<dbReference type="EMBL" id="PIEU01000129">
    <property type="protein sequence ID" value="PZL69911.1"/>
    <property type="molecule type" value="Genomic_DNA"/>
</dbReference>
<keyword evidence="3" id="KW-1185">Reference proteome</keyword>
<name>A0A2W3YQQ4_9ENTE</name>
<dbReference type="AlphaFoldDB" id="A0A2W3YQQ4"/>
<organism evidence="2 3">
    <name type="scientific">Enterococcus plantarum</name>
    <dbReference type="NCBI Taxonomy" id="1077675"/>
    <lineage>
        <taxon>Bacteria</taxon>
        <taxon>Bacillati</taxon>
        <taxon>Bacillota</taxon>
        <taxon>Bacilli</taxon>
        <taxon>Lactobacillales</taxon>
        <taxon>Enterococcaceae</taxon>
        <taxon>Enterococcus</taxon>
    </lineage>
</organism>
<evidence type="ECO:0000313" key="3">
    <source>
        <dbReference type="Proteomes" id="UP000249828"/>
    </source>
</evidence>
<proteinExistence type="predicted"/>
<protein>
    <submittedName>
        <fullName evidence="2">Uncharacterized protein</fullName>
    </submittedName>
</protein>
<dbReference type="STRING" id="1077675.BCR22_08830"/>
<feature type="compositionally biased region" description="Basic and acidic residues" evidence="1">
    <location>
        <begin position="79"/>
        <end position="101"/>
    </location>
</feature>
<evidence type="ECO:0000256" key="1">
    <source>
        <dbReference type="SAM" id="MobiDB-lite"/>
    </source>
</evidence>
<reference evidence="2 3" key="1">
    <citation type="submission" date="2017-11" db="EMBL/GenBank/DDBJ databases">
        <title>Draft genome sequence of Enterococcus plantarum TRW2 strain isolated from lettuce.</title>
        <authorList>
            <person name="Kim E.B."/>
            <person name="Marco M.L."/>
            <person name="Williams T.R."/>
            <person name="You I.H."/>
        </authorList>
    </citation>
    <scope>NUCLEOTIDE SEQUENCE [LARGE SCALE GENOMIC DNA]</scope>
    <source>
        <strain evidence="2 3">TRW2</strain>
    </source>
</reference>
<dbReference type="Proteomes" id="UP000249828">
    <property type="component" value="Unassembled WGS sequence"/>
</dbReference>
<evidence type="ECO:0000313" key="2">
    <source>
        <dbReference type="EMBL" id="PZL69911.1"/>
    </source>
</evidence>
<gene>
    <name evidence="2" type="ORF">CI088_16815</name>
</gene>
<sequence length="113" mass="13661">MIESDYKAQLSAIQNEQDLVKQELKSVEKQREDFFYLNQQEQRIYAELIATSDPEDRRFFQDKGEDSFFQSKRAQQQLEKNEEQLQRMKKELADSEEETHQLQRKALLKKEED</sequence>